<dbReference type="SMART" id="SM00490">
    <property type="entry name" value="HELICc"/>
    <property type="match status" value="1"/>
</dbReference>
<dbReference type="PANTHER" id="PTHR45626:SF22">
    <property type="entry name" value="DNA REPAIR PROTEIN RAD5"/>
    <property type="match status" value="1"/>
</dbReference>
<dbReference type="SUPFAM" id="SSF52540">
    <property type="entry name" value="P-loop containing nucleoside triphosphate hydrolases"/>
    <property type="match status" value="1"/>
</dbReference>
<dbReference type="InterPro" id="IPR049730">
    <property type="entry name" value="SNF2/RAD54-like_C"/>
</dbReference>
<evidence type="ECO:0000313" key="5">
    <source>
        <dbReference type="EMBL" id="KAK3345728.1"/>
    </source>
</evidence>
<evidence type="ECO:0000256" key="2">
    <source>
        <dbReference type="ARBA" id="ARBA00022801"/>
    </source>
</evidence>
<dbReference type="RefSeq" id="XP_062682341.1">
    <property type="nucleotide sequence ID" value="XM_062821953.1"/>
</dbReference>
<dbReference type="Gene3D" id="3.40.50.300">
    <property type="entry name" value="P-loop containing nucleotide triphosphate hydrolases"/>
    <property type="match status" value="1"/>
</dbReference>
<name>A0AAE0MSK8_9PEZI</name>
<dbReference type="GeneID" id="87859107"/>
<keyword evidence="1" id="KW-0547">Nucleotide-binding</keyword>
<evidence type="ECO:0000256" key="3">
    <source>
        <dbReference type="ARBA" id="ARBA00022840"/>
    </source>
</evidence>
<protein>
    <submittedName>
        <fullName evidence="5">P-loop containing nucleoside triphosphate hydrolase protein</fullName>
    </submittedName>
</protein>
<reference evidence="5" key="1">
    <citation type="journal article" date="2023" name="Mol. Phylogenet. Evol.">
        <title>Genome-scale phylogeny and comparative genomics of the fungal order Sordariales.</title>
        <authorList>
            <person name="Hensen N."/>
            <person name="Bonometti L."/>
            <person name="Westerberg I."/>
            <person name="Brannstrom I.O."/>
            <person name="Guillou S."/>
            <person name="Cros-Aarteil S."/>
            <person name="Calhoun S."/>
            <person name="Haridas S."/>
            <person name="Kuo A."/>
            <person name="Mondo S."/>
            <person name="Pangilinan J."/>
            <person name="Riley R."/>
            <person name="LaButti K."/>
            <person name="Andreopoulos B."/>
            <person name="Lipzen A."/>
            <person name="Chen C."/>
            <person name="Yan M."/>
            <person name="Daum C."/>
            <person name="Ng V."/>
            <person name="Clum A."/>
            <person name="Steindorff A."/>
            <person name="Ohm R.A."/>
            <person name="Martin F."/>
            <person name="Silar P."/>
            <person name="Natvig D.O."/>
            <person name="Lalanne C."/>
            <person name="Gautier V."/>
            <person name="Ament-Velasquez S.L."/>
            <person name="Kruys A."/>
            <person name="Hutchinson M.I."/>
            <person name="Powell A.J."/>
            <person name="Barry K."/>
            <person name="Miller A.N."/>
            <person name="Grigoriev I.V."/>
            <person name="Debuchy R."/>
            <person name="Gladieux P."/>
            <person name="Hiltunen Thoren M."/>
            <person name="Johannesson H."/>
        </authorList>
    </citation>
    <scope>NUCLEOTIDE SEQUENCE</scope>
    <source>
        <strain evidence="5">CBS 560.94</strain>
    </source>
</reference>
<gene>
    <name evidence="5" type="ORF">B0H65DRAFT_212568</name>
</gene>
<dbReference type="EMBL" id="JAUEPP010000004">
    <property type="protein sequence ID" value="KAK3345728.1"/>
    <property type="molecule type" value="Genomic_DNA"/>
</dbReference>
<dbReference type="PANTHER" id="PTHR45626">
    <property type="entry name" value="TRANSCRIPTION TERMINATION FACTOR 2-RELATED"/>
    <property type="match status" value="1"/>
</dbReference>
<sequence>MPIMTSVTSGTKRHYSSAIEEADVSHSVGKTDIGDSICYGALDDVRAQCINGLGPLEDQIIDSQNDALFVYFPVKRRQGPFCLFSENGTAFAIVDQVTQDTLAALRQIAYIRFEAVFSTAALSKRKRGFARKSPVLEDISVNIFGPQDSVVEKEVAKRLFKVSLFLQHPRALRSGIKYRNPQFFVAPGDNIDLNHLIGVSDNSLVRARIRGEVDSILESLNVVSADEVAPLVHPNSLQARLTGTSCSVHAWSRKRKSFRFITVRYSPSPISRHNNPKCLLGDGIIDTIDLHGSLQTDLFSTKLKAVTKQVLEAGAGTKHLIFSRWIPTLYGLVHIFRDAGVSTLLVHGKTSTSERTRLIKTFQEDPQASVLIMSVGTGAVGLNLTAASHVHVVEPHWNPSVEAQAIARAVRMGQTKNVIVTRYIMKGTVEQNIVALQTKKQTLAKLTFDTGDGVNENLEDFKTVLGVKLD</sequence>
<dbReference type="Proteomes" id="UP001278500">
    <property type="component" value="Unassembled WGS sequence"/>
</dbReference>
<dbReference type="GO" id="GO:0005634">
    <property type="term" value="C:nucleus"/>
    <property type="evidence" value="ECO:0007669"/>
    <property type="project" value="TreeGrafter"/>
</dbReference>
<evidence type="ECO:0000259" key="4">
    <source>
        <dbReference type="PROSITE" id="PS51194"/>
    </source>
</evidence>
<accession>A0AAE0MSK8</accession>
<dbReference type="GO" id="GO:0016787">
    <property type="term" value="F:hydrolase activity"/>
    <property type="evidence" value="ECO:0007669"/>
    <property type="project" value="UniProtKB-KW"/>
</dbReference>
<evidence type="ECO:0000256" key="1">
    <source>
        <dbReference type="ARBA" id="ARBA00022741"/>
    </source>
</evidence>
<feature type="domain" description="Helicase C-terminal" evidence="4">
    <location>
        <begin position="302"/>
        <end position="462"/>
    </location>
</feature>
<dbReference type="InterPro" id="IPR050628">
    <property type="entry name" value="SNF2_RAD54_helicase_TF"/>
</dbReference>
<dbReference type="PROSITE" id="PS51194">
    <property type="entry name" value="HELICASE_CTER"/>
    <property type="match status" value="1"/>
</dbReference>
<dbReference type="GO" id="GO:0008094">
    <property type="term" value="F:ATP-dependent activity, acting on DNA"/>
    <property type="evidence" value="ECO:0007669"/>
    <property type="project" value="TreeGrafter"/>
</dbReference>
<keyword evidence="3" id="KW-0067">ATP-binding</keyword>
<dbReference type="GO" id="GO:0005524">
    <property type="term" value="F:ATP binding"/>
    <property type="evidence" value="ECO:0007669"/>
    <property type="project" value="UniProtKB-KW"/>
</dbReference>
<keyword evidence="6" id="KW-1185">Reference proteome</keyword>
<dbReference type="CDD" id="cd18793">
    <property type="entry name" value="SF2_C_SNF"/>
    <property type="match status" value="1"/>
</dbReference>
<dbReference type="InterPro" id="IPR001650">
    <property type="entry name" value="Helicase_C-like"/>
</dbReference>
<organism evidence="5 6">
    <name type="scientific">Neurospora tetraspora</name>
    <dbReference type="NCBI Taxonomy" id="94610"/>
    <lineage>
        <taxon>Eukaryota</taxon>
        <taxon>Fungi</taxon>
        <taxon>Dikarya</taxon>
        <taxon>Ascomycota</taxon>
        <taxon>Pezizomycotina</taxon>
        <taxon>Sordariomycetes</taxon>
        <taxon>Sordariomycetidae</taxon>
        <taxon>Sordariales</taxon>
        <taxon>Sordariaceae</taxon>
        <taxon>Neurospora</taxon>
    </lineage>
</organism>
<dbReference type="GO" id="GO:0006281">
    <property type="term" value="P:DNA repair"/>
    <property type="evidence" value="ECO:0007669"/>
    <property type="project" value="TreeGrafter"/>
</dbReference>
<evidence type="ECO:0000313" key="6">
    <source>
        <dbReference type="Proteomes" id="UP001278500"/>
    </source>
</evidence>
<dbReference type="InterPro" id="IPR027417">
    <property type="entry name" value="P-loop_NTPase"/>
</dbReference>
<proteinExistence type="predicted"/>
<reference evidence="5" key="2">
    <citation type="submission" date="2023-06" db="EMBL/GenBank/DDBJ databases">
        <authorList>
            <consortium name="Lawrence Berkeley National Laboratory"/>
            <person name="Haridas S."/>
            <person name="Hensen N."/>
            <person name="Bonometti L."/>
            <person name="Westerberg I."/>
            <person name="Brannstrom I.O."/>
            <person name="Guillou S."/>
            <person name="Cros-Aarteil S."/>
            <person name="Calhoun S."/>
            <person name="Kuo A."/>
            <person name="Mondo S."/>
            <person name="Pangilinan J."/>
            <person name="Riley R."/>
            <person name="Labutti K."/>
            <person name="Andreopoulos B."/>
            <person name="Lipzen A."/>
            <person name="Chen C."/>
            <person name="Yanf M."/>
            <person name="Daum C."/>
            <person name="Ng V."/>
            <person name="Clum A."/>
            <person name="Steindorff A."/>
            <person name="Ohm R."/>
            <person name="Martin F."/>
            <person name="Silar P."/>
            <person name="Natvig D."/>
            <person name="Lalanne C."/>
            <person name="Gautier V."/>
            <person name="Ament-Velasquez S.L."/>
            <person name="Kruys A."/>
            <person name="Hutchinson M.I."/>
            <person name="Powell A.J."/>
            <person name="Barry K."/>
            <person name="Miller A.N."/>
            <person name="Grigoriev I.V."/>
            <person name="Debuchy R."/>
            <person name="Gladieux P."/>
            <person name="Thoren M.H."/>
            <person name="Johannesson H."/>
        </authorList>
    </citation>
    <scope>NUCLEOTIDE SEQUENCE</scope>
    <source>
        <strain evidence="5">CBS 560.94</strain>
    </source>
</reference>
<keyword evidence="2 5" id="KW-0378">Hydrolase</keyword>
<comment type="caution">
    <text evidence="5">The sequence shown here is derived from an EMBL/GenBank/DDBJ whole genome shotgun (WGS) entry which is preliminary data.</text>
</comment>
<dbReference type="AlphaFoldDB" id="A0AAE0MSK8"/>
<dbReference type="Pfam" id="PF00271">
    <property type="entry name" value="Helicase_C"/>
    <property type="match status" value="1"/>
</dbReference>